<gene>
    <name evidence="2" type="ORF">PHYBLDRAFT_138841</name>
</gene>
<feature type="region of interest" description="Disordered" evidence="1">
    <location>
        <begin position="91"/>
        <end position="114"/>
    </location>
</feature>
<dbReference type="RefSeq" id="XP_018299334.1">
    <property type="nucleotide sequence ID" value="XM_018430093.1"/>
</dbReference>
<sequence length="114" mass="12834">MIEQDLGISLTAEVKEAINTCIKHICDQLAALSSVQILGPNPSWTSIPQEDRTRMCVSHSHALKNYEINFIRCHKNWTSITKRFHCDSRELPAQSQAKSPAESPPESPLFSRSE</sequence>
<evidence type="ECO:0000313" key="2">
    <source>
        <dbReference type="EMBL" id="OAD81294.1"/>
    </source>
</evidence>
<dbReference type="AlphaFoldDB" id="A0A167RBK5"/>
<evidence type="ECO:0000313" key="3">
    <source>
        <dbReference type="Proteomes" id="UP000077315"/>
    </source>
</evidence>
<accession>A0A167RBK5</accession>
<dbReference type="VEuPathDB" id="FungiDB:PHYBLDRAFT_138841"/>
<dbReference type="Proteomes" id="UP000077315">
    <property type="component" value="Unassembled WGS sequence"/>
</dbReference>
<dbReference type="GeneID" id="28990999"/>
<keyword evidence="3" id="KW-1185">Reference proteome</keyword>
<dbReference type="InParanoid" id="A0A167RBK5"/>
<reference evidence="3" key="1">
    <citation type="submission" date="2015-06" db="EMBL/GenBank/DDBJ databases">
        <title>Expansion of signal transduction pathways in fungi by whole-genome duplication.</title>
        <authorList>
            <consortium name="DOE Joint Genome Institute"/>
            <person name="Corrochano L.M."/>
            <person name="Kuo A."/>
            <person name="Marcet-Houben M."/>
            <person name="Polaino S."/>
            <person name="Salamov A."/>
            <person name="Villalobos J.M."/>
            <person name="Alvarez M.I."/>
            <person name="Avalos J."/>
            <person name="Benito E.P."/>
            <person name="Benoit I."/>
            <person name="Burger G."/>
            <person name="Camino L.P."/>
            <person name="Canovas D."/>
            <person name="Cerda-Olmedo E."/>
            <person name="Cheng J.-F."/>
            <person name="Dominguez A."/>
            <person name="Elias M."/>
            <person name="Eslava A.P."/>
            <person name="Glaser F."/>
            <person name="Grimwood J."/>
            <person name="Gutierrez G."/>
            <person name="Heitman J."/>
            <person name="Henrissat B."/>
            <person name="Iturriaga E.A."/>
            <person name="Lang B.F."/>
            <person name="Lavin J.L."/>
            <person name="Lee S."/>
            <person name="Li W."/>
            <person name="Lindquist E."/>
            <person name="Lopez-Garcia S."/>
            <person name="Luque E.M."/>
            <person name="Marcos A.T."/>
            <person name="Martin J."/>
            <person name="McCluskey K."/>
            <person name="Medina H.R."/>
            <person name="Miralles-Duran A."/>
            <person name="Miyazaki A."/>
            <person name="Munoz-Torres E."/>
            <person name="Oguiza J.A."/>
            <person name="Ohm R."/>
            <person name="Olmedo M."/>
            <person name="Orejas M."/>
            <person name="Ortiz-Castellanos L."/>
            <person name="Pisabarro A.G."/>
            <person name="Rodriguez-Romero J."/>
            <person name="Ruiz-Herrera J."/>
            <person name="Ruiz-Vazquez R."/>
            <person name="Sanz C."/>
            <person name="Schackwitz W."/>
            <person name="Schmutz J."/>
            <person name="Shahriari M."/>
            <person name="Shelest E."/>
            <person name="Silva-Franco F."/>
            <person name="Soanes D."/>
            <person name="Syed K."/>
            <person name="Tagua V.G."/>
            <person name="Talbot N.J."/>
            <person name="Thon M."/>
            <person name="De vries R.P."/>
            <person name="Wiebenga A."/>
            <person name="Yadav J.S."/>
            <person name="Braun E.L."/>
            <person name="Baker S."/>
            <person name="Garre V."/>
            <person name="Horwitz B."/>
            <person name="Torres-Martinez S."/>
            <person name="Idnurm A."/>
            <person name="Herrera-Estrella A."/>
            <person name="Gabaldon T."/>
            <person name="Grigoriev I.V."/>
        </authorList>
    </citation>
    <scope>NUCLEOTIDE SEQUENCE [LARGE SCALE GENOMIC DNA]</scope>
    <source>
        <strain evidence="3">NRRL 1555(-)</strain>
    </source>
</reference>
<organism evidence="2 3">
    <name type="scientific">Phycomyces blakesleeanus (strain ATCC 8743b / DSM 1359 / FGSC 10004 / NBRC 33097 / NRRL 1555)</name>
    <dbReference type="NCBI Taxonomy" id="763407"/>
    <lineage>
        <taxon>Eukaryota</taxon>
        <taxon>Fungi</taxon>
        <taxon>Fungi incertae sedis</taxon>
        <taxon>Mucoromycota</taxon>
        <taxon>Mucoromycotina</taxon>
        <taxon>Mucoromycetes</taxon>
        <taxon>Mucorales</taxon>
        <taxon>Phycomycetaceae</taxon>
        <taxon>Phycomyces</taxon>
    </lineage>
</organism>
<dbReference type="EMBL" id="KV440971">
    <property type="protein sequence ID" value="OAD81294.1"/>
    <property type="molecule type" value="Genomic_DNA"/>
</dbReference>
<feature type="compositionally biased region" description="Low complexity" evidence="1">
    <location>
        <begin position="92"/>
        <end position="101"/>
    </location>
</feature>
<proteinExistence type="predicted"/>
<name>A0A167RBK5_PHYB8</name>
<protein>
    <submittedName>
        <fullName evidence="2">Uncharacterized protein</fullName>
    </submittedName>
</protein>
<evidence type="ECO:0000256" key="1">
    <source>
        <dbReference type="SAM" id="MobiDB-lite"/>
    </source>
</evidence>